<keyword evidence="4 7" id="KW-0238">DNA-binding</keyword>
<keyword evidence="1 6" id="KW-0597">Phosphoprotein</keyword>
<dbReference type="HOGENOM" id="CLU_000445_30_1_0"/>
<dbReference type="SUPFAM" id="SSF52172">
    <property type="entry name" value="CheY-like"/>
    <property type="match status" value="1"/>
</dbReference>
<keyword evidence="2" id="KW-0902">Two-component regulatory system</keyword>
<dbReference type="PANTHER" id="PTHR48111:SF22">
    <property type="entry name" value="REGULATOR OF RPOS"/>
    <property type="match status" value="1"/>
</dbReference>
<dbReference type="Gene3D" id="1.10.10.10">
    <property type="entry name" value="Winged helix-like DNA-binding domain superfamily/Winged helix DNA-binding domain"/>
    <property type="match status" value="1"/>
</dbReference>
<dbReference type="RefSeq" id="WP_045087628.1">
    <property type="nucleotide sequence ID" value="NZ_LN824141.1"/>
</dbReference>
<feature type="modified residue" description="4-aspartylphosphate" evidence="6">
    <location>
        <position position="51"/>
    </location>
</feature>
<feature type="DNA-binding region" description="OmpR/PhoB-type" evidence="7">
    <location>
        <begin position="124"/>
        <end position="221"/>
    </location>
</feature>
<dbReference type="InterPro" id="IPR036388">
    <property type="entry name" value="WH-like_DNA-bd_sf"/>
</dbReference>
<feature type="domain" description="OmpR/PhoB-type" evidence="9">
    <location>
        <begin position="124"/>
        <end position="221"/>
    </location>
</feature>
<dbReference type="FunFam" id="3.40.50.2300:FF:000002">
    <property type="entry name" value="DNA-binding response regulator PhoP"/>
    <property type="match status" value="1"/>
</dbReference>
<feature type="domain" description="Response regulatory" evidence="8">
    <location>
        <begin position="2"/>
        <end position="116"/>
    </location>
</feature>
<reference evidence="11" key="1">
    <citation type="submission" date="2014-11" db="EMBL/GenBank/DDBJ databases">
        <authorList>
            <person name="Wibberg D."/>
        </authorList>
    </citation>
    <scope>NUCLEOTIDE SEQUENCE [LARGE SCALE GENOMIC DNA]</scope>
    <source>
        <strain evidence="11">L3</strain>
    </source>
</reference>
<dbReference type="Gene3D" id="6.10.250.690">
    <property type="match status" value="1"/>
</dbReference>
<evidence type="ECO:0000256" key="1">
    <source>
        <dbReference type="ARBA" id="ARBA00022553"/>
    </source>
</evidence>
<dbReference type="KEGG" id="dtn:DTL3_0801"/>
<accession>A0A0C7P1G7</accession>
<dbReference type="SMART" id="SM00448">
    <property type="entry name" value="REC"/>
    <property type="match status" value="1"/>
</dbReference>
<dbReference type="PROSITE" id="PS51755">
    <property type="entry name" value="OMPR_PHOB"/>
    <property type="match status" value="1"/>
</dbReference>
<sequence length="222" mass="25651">MKILVVEDEEKLANIIKRGLEEEGYLVDVAYDGEEGEDYAKYVSYDLIILDIMIPVKDGFSVCKSLREQGINVPILMLTAKDSIEDRVKGLDSGADDYLVKPFDFNELFARVRSLLRRESFTKNPRIQVGDLVLDTLTREVWKGNEKLELTPKEYNILEYFMRNPKIVVTRTMLEEKIWDLDFEGSSNIIDVYIRRLRKKIGDKDGKIIETVRGAGYRLTIS</sequence>
<evidence type="ECO:0000256" key="6">
    <source>
        <dbReference type="PROSITE-ProRule" id="PRU00169"/>
    </source>
</evidence>
<dbReference type="CDD" id="cd00383">
    <property type="entry name" value="trans_reg_C"/>
    <property type="match status" value="1"/>
</dbReference>
<dbReference type="PANTHER" id="PTHR48111">
    <property type="entry name" value="REGULATOR OF RPOS"/>
    <property type="match status" value="1"/>
</dbReference>
<protein>
    <submittedName>
        <fullName evidence="10">Response regulator</fullName>
    </submittedName>
</protein>
<dbReference type="InterPro" id="IPR001789">
    <property type="entry name" value="Sig_transdc_resp-reg_receiver"/>
</dbReference>
<evidence type="ECO:0000259" key="8">
    <source>
        <dbReference type="PROSITE" id="PS50110"/>
    </source>
</evidence>
<organism evidence="10 11">
    <name type="scientific">Defluviitoga tunisiensis</name>
    <dbReference type="NCBI Taxonomy" id="1006576"/>
    <lineage>
        <taxon>Bacteria</taxon>
        <taxon>Thermotogati</taxon>
        <taxon>Thermotogota</taxon>
        <taxon>Thermotogae</taxon>
        <taxon>Petrotogales</taxon>
        <taxon>Petrotogaceae</taxon>
        <taxon>Defluviitoga</taxon>
    </lineage>
</organism>
<evidence type="ECO:0000313" key="10">
    <source>
        <dbReference type="EMBL" id="CEP78110.1"/>
    </source>
</evidence>
<evidence type="ECO:0000256" key="2">
    <source>
        <dbReference type="ARBA" id="ARBA00023012"/>
    </source>
</evidence>
<dbReference type="GO" id="GO:0000156">
    <property type="term" value="F:phosphorelay response regulator activity"/>
    <property type="evidence" value="ECO:0007669"/>
    <property type="project" value="TreeGrafter"/>
</dbReference>
<dbReference type="FunFam" id="1.10.10.10:FF:000005">
    <property type="entry name" value="Two-component system response regulator"/>
    <property type="match status" value="1"/>
</dbReference>
<proteinExistence type="predicted"/>
<evidence type="ECO:0000256" key="5">
    <source>
        <dbReference type="ARBA" id="ARBA00023163"/>
    </source>
</evidence>
<dbReference type="STRING" id="1006576.DTL3_0801"/>
<keyword evidence="3" id="KW-0805">Transcription regulation</keyword>
<dbReference type="AlphaFoldDB" id="A0A0C7P1G7"/>
<name>A0A0C7P1G7_DEFTU</name>
<evidence type="ECO:0000259" key="9">
    <source>
        <dbReference type="PROSITE" id="PS51755"/>
    </source>
</evidence>
<gene>
    <name evidence="10" type="primary">ompR</name>
    <name evidence="10" type="ORF">DTL3_0801</name>
</gene>
<dbReference type="EMBL" id="LN824141">
    <property type="protein sequence ID" value="CEP78110.1"/>
    <property type="molecule type" value="Genomic_DNA"/>
</dbReference>
<keyword evidence="5" id="KW-0804">Transcription</keyword>
<dbReference type="GO" id="GO:0005829">
    <property type="term" value="C:cytosol"/>
    <property type="evidence" value="ECO:0007669"/>
    <property type="project" value="TreeGrafter"/>
</dbReference>
<dbReference type="GO" id="GO:0006355">
    <property type="term" value="P:regulation of DNA-templated transcription"/>
    <property type="evidence" value="ECO:0007669"/>
    <property type="project" value="InterPro"/>
</dbReference>
<evidence type="ECO:0000313" key="11">
    <source>
        <dbReference type="Proteomes" id="UP000032809"/>
    </source>
</evidence>
<dbReference type="InterPro" id="IPR039420">
    <property type="entry name" value="WalR-like"/>
</dbReference>
<dbReference type="CDD" id="cd17625">
    <property type="entry name" value="REC_OmpR_DrrD-like"/>
    <property type="match status" value="1"/>
</dbReference>
<dbReference type="Pfam" id="PF00486">
    <property type="entry name" value="Trans_reg_C"/>
    <property type="match status" value="1"/>
</dbReference>
<dbReference type="GO" id="GO:0000976">
    <property type="term" value="F:transcription cis-regulatory region binding"/>
    <property type="evidence" value="ECO:0007669"/>
    <property type="project" value="TreeGrafter"/>
</dbReference>
<dbReference type="InterPro" id="IPR011006">
    <property type="entry name" value="CheY-like_superfamily"/>
</dbReference>
<dbReference type="GO" id="GO:0032993">
    <property type="term" value="C:protein-DNA complex"/>
    <property type="evidence" value="ECO:0007669"/>
    <property type="project" value="TreeGrafter"/>
</dbReference>
<dbReference type="SMART" id="SM00862">
    <property type="entry name" value="Trans_reg_C"/>
    <property type="match status" value="1"/>
</dbReference>
<dbReference type="Pfam" id="PF00072">
    <property type="entry name" value="Response_reg"/>
    <property type="match status" value="1"/>
</dbReference>
<keyword evidence="11" id="KW-1185">Reference proteome</keyword>
<dbReference type="Gene3D" id="3.40.50.2300">
    <property type="match status" value="1"/>
</dbReference>
<dbReference type="Proteomes" id="UP000032809">
    <property type="component" value="Chromosome I"/>
</dbReference>
<dbReference type="InterPro" id="IPR001867">
    <property type="entry name" value="OmpR/PhoB-type_DNA-bd"/>
</dbReference>
<evidence type="ECO:0000256" key="4">
    <source>
        <dbReference type="ARBA" id="ARBA00023125"/>
    </source>
</evidence>
<dbReference type="OrthoDB" id="48397at2"/>
<evidence type="ECO:0000256" key="7">
    <source>
        <dbReference type="PROSITE-ProRule" id="PRU01091"/>
    </source>
</evidence>
<evidence type="ECO:0000256" key="3">
    <source>
        <dbReference type="ARBA" id="ARBA00023015"/>
    </source>
</evidence>
<dbReference type="PROSITE" id="PS50110">
    <property type="entry name" value="RESPONSE_REGULATORY"/>
    <property type="match status" value="1"/>
</dbReference>